<dbReference type="Pfam" id="PF01738">
    <property type="entry name" value="DLH"/>
    <property type="match status" value="1"/>
</dbReference>
<feature type="domain" description="Dienelactone hydrolase" evidence="1">
    <location>
        <begin position="5"/>
        <end position="193"/>
    </location>
</feature>
<dbReference type="AlphaFoldDB" id="A0A926RV79"/>
<name>A0A926RV79_9BACL</name>
<keyword evidence="2" id="KW-0378">Hydrolase</keyword>
<dbReference type="PANTHER" id="PTHR46623:SF6">
    <property type="entry name" value="ALPHA_BETA-HYDROLASES SUPERFAMILY PROTEIN"/>
    <property type="match status" value="1"/>
</dbReference>
<keyword evidence="3" id="KW-1185">Reference proteome</keyword>
<reference evidence="2" key="1">
    <citation type="submission" date="2020-09" db="EMBL/GenBank/DDBJ databases">
        <title>A novel bacterium of genus Hazenella, isolated from South China Sea.</title>
        <authorList>
            <person name="Huang H."/>
            <person name="Mo K."/>
            <person name="Hu Y."/>
        </authorList>
    </citation>
    <scope>NUCLEOTIDE SEQUENCE</scope>
    <source>
        <strain evidence="2">IB182357</strain>
    </source>
</reference>
<evidence type="ECO:0000259" key="1">
    <source>
        <dbReference type="Pfam" id="PF01738"/>
    </source>
</evidence>
<dbReference type="Gene3D" id="3.40.50.1820">
    <property type="entry name" value="alpha/beta hydrolase"/>
    <property type="match status" value="1"/>
</dbReference>
<accession>A0A926RV79</accession>
<proteinExistence type="predicted"/>
<dbReference type="InterPro" id="IPR029058">
    <property type="entry name" value="AB_hydrolase_fold"/>
</dbReference>
<evidence type="ECO:0000313" key="2">
    <source>
        <dbReference type="EMBL" id="MBD1373903.1"/>
    </source>
</evidence>
<comment type="caution">
    <text evidence="2">The sequence shown here is derived from an EMBL/GenBank/DDBJ whole genome shotgun (WGS) entry which is preliminary data.</text>
</comment>
<dbReference type="Proteomes" id="UP000661691">
    <property type="component" value="Unassembled WGS sequence"/>
</dbReference>
<gene>
    <name evidence="2" type="ORF">IC620_16280</name>
</gene>
<evidence type="ECO:0000313" key="3">
    <source>
        <dbReference type="Proteomes" id="UP000661691"/>
    </source>
</evidence>
<protein>
    <submittedName>
        <fullName evidence="2">Dienelactone hydrolase family protein</fullName>
    </submittedName>
</protein>
<dbReference type="GO" id="GO:0016787">
    <property type="term" value="F:hydrolase activity"/>
    <property type="evidence" value="ECO:0007669"/>
    <property type="project" value="UniProtKB-KW"/>
</dbReference>
<organism evidence="2 3">
    <name type="scientific">Polycladospora coralii</name>
    <dbReference type="NCBI Taxonomy" id="2771432"/>
    <lineage>
        <taxon>Bacteria</taxon>
        <taxon>Bacillati</taxon>
        <taxon>Bacillota</taxon>
        <taxon>Bacilli</taxon>
        <taxon>Bacillales</taxon>
        <taxon>Thermoactinomycetaceae</taxon>
        <taxon>Polycladospora</taxon>
    </lineage>
</organism>
<dbReference type="RefSeq" id="WP_191142852.1">
    <property type="nucleotide sequence ID" value="NZ_JACXAH010000044.1"/>
</dbReference>
<dbReference type="InterPro" id="IPR002925">
    <property type="entry name" value="Dienelactn_hydro"/>
</dbReference>
<sequence>MSAKAMVILMHEIYGVNDHMHHMQKQLIADGYDTLCLDLYDGKQFELHEGHRAYSYFKQEVGFTKASDHLIHKMKELRGQYPFLFVIGFSVGATSAWLSCTASELCDGVVCYYGSRIRDYTDQTPKCPTLLIFAEHEVHFDVGALMGVLSHHPQTVLKRFYGAHGFSNPYAKAYNEEAAKQAYTQSLWFLEQVKNKKENKLLRECN</sequence>
<dbReference type="EMBL" id="JACXAH010000044">
    <property type="protein sequence ID" value="MBD1373903.1"/>
    <property type="molecule type" value="Genomic_DNA"/>
</dbReference>
<dbReference type="SUPFAM" id="SSF53474">
    <property type="entry name" value="alpha/beta-Hydrolases"/>
    <property type="match status" value="1"/>
</dbReference>
<dbReference type="PANTHER" id="PTHR46623">
    <property type="entry name" value="CARBOXYMETHYLENEBUTENOLIDASE-RELATED"/>
    <property type="match status" value="1"/>
</dbReference>
<dbReference type="InterPro" id="IPR051049">
    <property type="entry name" value="Dienelactone_hydrolase-like"/>
</dbReference>